<dbReference type="AlphaFoldDB" id="A0A4S4MXR6"/>
<keyword evidence="2" id="KW-0436">Ligase</keyword>
<evidence type="ECO:0000256" key="4">
    <source>
        <dbReference type="RuleBase" id="RU000384"/>
    </source>
</evidence>
<evidence type="ECO:0000259" key="5">
    <source>
        <dbReference type="PROSITE" id="PS51987"/>
    </source>
</evidence>
<dbReference type="Gene3D" id="3.30.590.10">
    <property type="entry name" value="Glutamine synthetase/guanido kinase, catalytic domain"/>
    <property type="match status" value="1"/>
</dbReference>
<evidence type="ECO:0000313" key="6">
    <source>
        <dbReference type="EMBL" id="THH30248.1"/>
    </source>
</evidence>
<protein>
    <recommendedName>
        <fullName evidence="1">Glutamine synthetase</fullName>
    </recommendedName>
</protein>
<dbReference type="EMBL" id="SGPM01000088">
    <property type="protein sequence ID" value="THH30248.1"/>
    <property type="molecule type" value="Genomic_DNA"/>
</dbReference>
<evidence type="ECO:0000256" key="1">
    <source>
        <dbReference type="ARBA" id="ARBA00021364"/>
    </source>
</evidence>
<dbReference type="InterPro" id="IPR008146">
    <property type="entry name" value="Gln_synth_cat_dom"/>
</dbReference>
<evidence type="ECO:0000256" key="2">
    <source>
        <dbReference type="ARBA" id="ARBA00022598"/>
    </source>
</evidence>
<dbReference type="GO" id="GO:0004356">
    <property type="term" value="F:glutamine synthetase activity"/>
    <property type="evidence" value="ECO:0007669"/>
    <property type="project" value="InterPro"/>
</dbReference>
<dbReference type="GO" id="GO:0006542">
    <property type="term" value="P:glutamine biosynthetic process"/>
    <property type="evidence" value="ECO:0007669"/>
    <property type="project" value="InterPro"/>
</dbReference>
<evidence type="ECO:0000256" key="3">
    <source>
        <dbReference type="PROSITE-ProRule" id="PRU01331"/>
    </source>
</evidence>
<dbReference type="SUPFAM" id="SSF55931">
    <property type="entry name" value="Glutamine synthetase/guanido kinase"/>
    <property type="match status" value="1"/>
</dbReference>
<accession>A0A4S4MXR6</accession>
<gene>
    <name evidence="6" type="ORF">EUX98_g3924</name>
</gene>
<comment type="similarity">
    <text evidence="3 4">Belongs to the glutamine synthetase family.</text>
</comment>
<comment type="caution">
    <text evidence="6">The sequence shown here is derived from an EMBL/GenBank/DDBJ whole genome shotgun (WGS) entry which is preliminary data.</text>
</comment>
<sequence length="487" mass="53815">MSRTQELSYGLAYSPNDYTDHNYRVPIADLQVRNISYVRVQWVDFSNQIRYKVLSRSYFHKLVTSSARPGITGAAATMSIIGGAVSSGFSAIGELLHAFDLDTLRVARYAPGHAVVMGYFQEEIPHPTRGLETPLCPRTILKKVVHDAEVNAHVRFLVGVEHEFVLLSNTSPATTVSDADWCTSLKLASGTRESLVLQEIADVLQASNIELQMYHAEAAAGQFEVITGPLPPLEAADTVVYTRETIFNIAAKHGLRATFATRVRPGAFTAAHTHLSVHDIDPLTQTLGEALPLQHPTYGPTLTRTERSFLQGILRSLPSLLALTYPTPFSYDRIQDGTWTGGTYVCWGTDHREAPVRLTGAPGPGGHHFEVRCVDGTANPYLAFAGLLGAGAEGVRRKMALEVGDCRKAVVEMSAEEKRSVGLDEERLVRMPKDVVEARDKMGKSELVKNVFGDEFIEKYRSVNEALEKHLVMEDEEERITRFVTMF</sequence>
<reference evidence="6 7" key="1">
    <citation type="submission" date="2019-02" db="EMBL/GenBank/DDBJ databases">
        <title>Genome sequencing of the rare red list fungi Antrodiella citrinella (Flaviporus citrinellus).</title>
        <authorList>
            <person name="Buettner E."/>
            <person name="Kellner H."/>
        </authorList>
    </citation>
    <scope>NUCLEOTIDE SEQUENCE [LARGE SCALE GENOMIC DNA]</scope>
    <source>
        <strain evidence="6 7">DSM 108506</strain>
    </source>
</reference>
<proteinExistence type="inferred from homology"/>
<dbReference type="Pfam" id="PF00120">
    <property type="entry name" value="Gln-synt_C"/>
    <property type="match status" value="1"/>
</dbReference>
<dbReference type="Proteomes" id="UP000308730">
    <property type="component" value="Unassembled WGS sequence"/>
</dbReference>
<feature type="domain" description="GS catalytic" evidence="5">
    <location>
        <begin position="137"/>
        <end position="487"/>
    </location>
</feature>
<dbReference type="InterPro" id="IPR014746">
    <property type="entry name" value="Gln_synth/guanido_kin_cat_dom"/>
</dbReference>
<dbReference type="PANTHER" id="PTHR43785">
    <property type="entry name" value="GAMMA-GLUTAMYLPUTRESCINE SYNTHETASE"/>
    <property type="match status" value="1"/>
</dbReference>
<dbReference type="InterPro" id="IPR036651">
    <property type="entry name" value="Gln_synt_N_sf"/>
</dbReference>
<dbReference type="PROSITE" id="PS51987">
    <property type="entry name" value="GS_CATALYTIC"/>
    <property type="match status" value="1"/>
</dbReference>
<evidence type="ECO:0000313" key="7">
    <source>
        <dbReference type="Proteomes" id="UP000308730"/>
    </source>
</evidence>
<dbReference type="OrthoDB" id="3364440at2759"/>
<dbReference type="SMART" id="SM01230">
    <property type="entry name" value="Gln-synt_C"/>
    <property type="match status" value="1"/>
</dbReference>
<dbReference type="Gene3D" id="3.10.20.70">
    <property type="entry name" value="Glutamine synthetase, N-terminal domain"/>
    <property type="match status" value="1"/>
</dbReference>
<dbReference type="PANTHER" id="PTHR43785:SF2">
    <property type="entry name" value="TYPE-1 GLUTAMINE SYNTHETASE 1"/>
    <property type="match status" value="1"/>
</dbReference>
<keyword evidence="7" id="KW-1185">Reference proteome</keyword>
<organism evidence="6 7">
    <name type="scientific">Antrodiella citrinella</name>
    <dbReference type="NCBI Taxonomy" id="2447956"/>
    <lineage>
        <taxon>Eukaryota</taxon>
        <taxon>Fungi</taxon>
        <taxon>Dikarya</taxon>
        <taxon>Basidiomycota</taxon>
        <taxon>Agaricomycotina</taxon>
        <taxon>Agaricomycetes</taxon>
        <taxon>Polyporales</taxon>
        <taxon>Steccherinaceae</taxon>
        <taxon>Antrodiella</taxon>
    </lineage>
</organism>
<name>A0A4S4MXR6_9APHY</name>